<dbReference type="RefSeq" id="WP_004821597.1">
    <property type="nucleotide sequence ID" value="NZ_KB849456.1"/>
</dbReference>
<proteinExistence type="predicted"/>
<dbReference type="eggNOG" id="COG2899">
    <property type="taxonomic scope" value="Bacteria"/>
</dbReference>
<evidence type="ECO:0008006" key="4">
    <source>
        <dbReference type="Google" id="ProtNLM"/>
    </source>
</evidence>
<feature type="transmembrane region" description="Helical" evidence="1">
    <location>
        <begin position="165"/>
        <end position="186"/>
    </location>
</feature>
<reference evidence="2 3" key="1">
    <citation type="submission" date="2013-02" db="EMBL/GenBank/DDBJ databases">
        <title>The Genome Sequence of Acinetobacter guillouiae NIPH 991.</title>
        <authorList>
            <consortium name="The Broad Institute Genome Sequencing Platform"/>
            <consortium name="The Broad Institute Genome Sequencing Center for Infectious Disease"/>
            <person name="Cerqueira G."/>
            <person name="Feldgarden M."/>
            <person name="Courvalin P."/>
            <person name="Perichon B."/>
            <person name="Grillot-Courvalin C."/>
            <person name="Clermont D."/>
            <person name="Rocha E."/>
            <person name="Yoon E.-J."/>
            <person name="Nemec A."/>
            <person name="Walker B."/>
            <person name="Young S.K."/>
            <person name="Zeng Q."/>
            <person name="Gargeya S."/>
            <person name="Fitzgerald M."/>
            <person name="Haas B."/>
            <person name="Abouelleil A."/>
            <person name="Alvarado L."/>
            <person name="Arachchi H.M."/>
            <person name="Berlin A.M."/>
            <person name="Chapman S.B."/>
            <person name="Dewar J."/>
            <person name="Goldberg J."/>
            <person name="Griggs A."/>
            <person name="Gujja S."/>
            <person name="Hansen M."/>
            <person name="Howarth C."/>
            <person name="Imamovic A."/>
            <person name="Larimer J."/>
            <person name="McCowan C."/>
            <person name="Murphy C."/>
            <person name="Neiman D."/>
            <person name="Pearson M."/>
            <person name="Priest M."/>
            <person name="Roberts A."/>
            <person name="Saif S."/>
            <person name="Shea T."/>
            <person name="Sisk P."/>
            <person name="Sykes S."/>
            <person name="Wortman J."/>
            <person name="Nusbaum C."/>
            <person name="Birren B."/>
        </authorList>
    </citation>
    <scope>NUCLEOTIDE SEQUENCE [LARGE SCALE GENOMIC DNA]</scope>
    <source>
        <strain evidence="2 3">NIPH 991</strain>
    </source>
</reference>
<dbReference type="EMBL" id="APPJ01000012">
    <property type="protein sequence ID" value="ENV16212.1"/>
    <property type="molecule type" value="Genomic_DNA"/>
</dbReference>
<feature type="transmembrane region" description="Helical" evidence="1">
    <location>
        <begin position="6"/>
        <end position="23"/>
    </location>
</feature>
<feature type="transmembrane region" description="Helical" evidence="1">
    <location>
        <begin position="193"/>
        <end position="215"/>
    </location>
</feature>
<feature type="transmembrane region" description="Helical" evidence="1">
    <location>
        <begin position="73"/>
        <end position="99"/>
    </location>
</feature>
<feature type="transmembrane region" description="Helical" evidence="1">
    <location>
        <begin position="266"/>
        <end position="291"/>
    </location>
</feature>
<accession>N8WVQ6</accession>
<dbReference type="NCBIfam" id="NF010613">
    <property type="entry name" value="PRK14013.1-3"/>
    <property type="match status" value="1"/>
</dbReference>
<dbReference type="PATRIC" id="fig|1217656.3.peg.3093"/>
<dbReference type="AlphaFoldDB" id="N8WVQ6"/>
<dbReference type="PANTHER" id="PTHR30238">
    <property type="entry name" value="MEMBRANE BOUND PREDICTED REDOX MODULATOR"/>
    <property type="match status" value="1"/>
</dbReference>
<protein>
    <recommendedName>
        <fullName evidence="4">DUF475 domain-containing protein</fullName>
    </recommendedName>
</protein>
<dbReference type="Pfam" id="PF04332">
    <property type="entry name" value="DUF475"/>
    <property type="match status" value="1"/>
</dbReference>
<organism evidence="2 3">
    <name type="scientific">Acinetobacter guillouiae NIPH 991</name>
    <dbReference type="NCBI Taxonomy" id="1217656"/>
    <lineage>
        <taxon>Bacteria</taxon>
        <taxon>Pseudomonadati</taxon>
        <taxon>Pseudomonadota</taxon>
        <taxon>Gammaproteobacteria</taxon>
        <taxon>Moraxellales</taxon>
        <taxon>Moraxellaceae</taxon>
        <taxon>Acinetobacter</taxon>
    </lineage>
</organism>
<dbReference type="InterPro" id="IPR007427">
    <property type="entry name" value="DUF475"/>
</dbReference>
<evidence type="ECO:0000256" key="1">
    <source>
        <dbReference type="SAM" id="Phobius"/>
    </source>
</evidence>
<comment type="caution">
    <text evidence="2">The sequence shown here is derived from an EMBL/GenBank/DDBJ whole genome shotgun (WGS) entry which is preliminary data.</text>
</comment>
<dbReference type="PANTHER" id="PTHR30238:SF4">
    <property type="entry name" value="SLL1022 PROTEIN"/>
    <property type="match status" value="1"/>
</dbReference>
<keyword evidence="3" id="KW-1185">Reference proteome</keyword>
<dbReference type="NCBIfam" id="NF010614">
    <property type="entry name" value="PRK14013.1-4"/>
    <property type="match status" value="1"/>
</dbReference>
<dbReference type="HOGENOM" id="CLU_034539_1_0_6"/>
<keyword evidence="1" id="KW-0812">Transmembrane</keyword>
<sequence length="370" mass="40107">MKHFRFSILFTIICLAISAYWGFTHGPQAGLMTMFKALAITAILAVMEVSLSFDNAVVNASVLKHWNHFWRTLFLTVGIVIAVFGMRLIFPLLIVGVTADMGMIEVAKLALNDPKTYSEKLMAHHAEIAAFGGMFLLLVFLNFLFDDEKDEHWFHWLESKLADLGNIQAISVFISLCALLVMANFVPESSRLVVTMAGIWGIVVYVGVQVIGHLLEGGSHDDEQEQATEQTSSNNGAPVTGTIIKGGIGGFLYLEVLDASFSFDGVIGAFAITSDVVIIMLGLAIGAIFVRSMTVYLVEKGTLDAYVYLEHGAHYAIGALAFIMLASGTGLHVPEVVTGLIGVAFIVWAVISSISYSKKQSLETTTDKGN</sequence>
<feature type="transmembrane region" description="Helical" evidence="1">
    <location>
        <begin position="128"/>
        <end position="145"/>
    </location>
</feature>
<feature type="transmembrane region" description="Helical" evidence="1">
    <location>
        <begin position="35"/>
        <end position="53"/>
    </location>
</feature>
<dbReference type="Proteomes" id="UP000013148">
    <property type="component" value="Unassembled WGS sequence"/>
</dbReference>
<keyword evidence="1" id="KW-0472">Membrane</keyword>
<feature type="transmembrane region" description="Helical" evidence="1">
    <location>
        <begin position="312"/>
        <end position="331"/>
    </location>
</feature>
<gene>
    <name evidence="2" type="ORF">F964_03147</name>
</gene>
<feature type="transmembrane region" description="Helical" evidence="1">
    <location>
        <begin position="337"/>
        <end position="356"/>
    </location>
</feature>
<evidence type="ECO:0000313" key="3">
    <source>
        <dbReference type="Proteomes" id="UP000013148"/>
    </source>
</evidence>
<name>N8WVQ6_ACIGI</name>
<evidence type="ECO:0000313" key="2">
    <source>
        <dbReference type="EMBL" id="ENV16212.1"/>
    </source>
</evidence>
<keyword evidence="1" id="KW-1133">Transmembrane helix</keyword>